<dbReference type="EMBL" id="KM974184">
    <property type="protein sequence ID" value="AIX13181.1"/>
    <property type="molecule type" value="Genomic_DNA"/>
</dbReference>
<protein>
    <submittedName>
        <fullName evidence="1">Uncharacterized protein</fullName>
    </submittedName>
</protein>
<name>A0A0A0YVS3_9CAUD</name>
<gene>
    <name evidence="1" type="ORF">YH6_028</name>
</gene>
<dbReference type="RefSeq" id="YP_009152528.1">
    <property type="nucleotide sequence ID" value="NC_027388.1"/>
</dbReference>
<proteinExistence type="predicted"/>
<organism evidence="1 2">
    <name type="scientific">Pseudomonas phage YH6</name>
    <dbReference type="NCBI Taxonomy" id="1566995"/>
    <lineage>
        <taxon>Viruses</taxon>
        <taxon>Duplodnaviria</taxon>
        <taxon>Heunggongvirae</taxon>
        <taxon>Uroviricota</taxon>
        <taxon>Caudoviricetes</taxon>
        <taxon>Schitoviridae</taxon>
        <taxon>Migulavirinae</taxon>
        <taxon>Litunavirus</taxon>
        <taxon>Litunavirus Yh6</taxon>
    </lineage>
</organism>
<dbReference type="OrthoDB" id="25231at10239"/>
<dbReference type="KEGG" id="vg:24724925"/>
<keyword evidence="2" id="KW-1185">Reference proteome</keyword>
<evidence type="ECO:0000313" key="1">
    <source>
        <dbReference type="EMBL" id="AIX13181.1"/>
    </source>
</evidence>
<evidence type="ECO:0000313" key="2">
    <source>
        <dbReference type="Proteomes" id="UP000030328"/>
    </source>
</evidence>
<sequence length="50" mass="5704">MSKHRLCKYCGKPIVLVPSAEERAKKFGESPKFYLNLFYAHGDCIVKSRG</sequence>
<accession>A0A0A0YVS3</accession>
<reference evidence="1 2" key="1">
    <citation type="submission" date="2014-10" db="EMBL/GenBank/DDBJ databases">
        <authorList>
            <person name="Yang M."/>
            <person name="Han W."/>
        </authorList>
    </citation>
    <scope>NUCLEOTIDE SEQUENCE [LARGE SCALE GENOMIC DNA]</scope>
</reference>
<dbReference type="Proteomes" id="UP000030328">
    <property type="component" value="Segment"/>
</dbReference>
<dbReference type="GeneID" id="24724925"/>